<gene>
    <name evidence="4" type="primary">metX</name>
    <name evidence="2" type="synonym">metXA</name>
    <name evidence="4" type="ORF">GCM10023091_10580</name>
</gene>
<dbReference type="Proteomes" id="UP001501508">
    <property type="component" value="Unassembled WGS sequence"/>
</dbReference>
<feature type="domain" description="AB hydrolase-1" evidence="3">
    <location>
        <begin position="42"/>
        <end position="325"/>
    </location>
</feature>
<evidence type="ECO:0000256" key="1">
    <source>
        <dbReference type="ARBA" id="ARBA00022679"/>
    </source>
</evidence>
<dbReference type="EMBL" id="BAABEY010000011">
    <property type="protein sequence ID" value="GAA4434932.1"/>
    <property type="molecule type" value="Genomic_DNA"/>
</dbReference>
<comment type="pathway">
    <text evidence="2">Amino-acid biosynthesis; L-methionine biosynthesis via de novo pathway; O-acetyl-L-homoserine from L-homoserine: step 1/1.</text>
</comment>
<dbReference type="NCBIfam" id="TIGR01392">
    <property type="entry name" value="homoserO_Ac_trn"/>
    <property type="match status" value="1"/>
</dbReference>
<dbReference type="InterPro" id="IPR008220">
    <property type="entry name" value="HAT_MetX-like"/>
</dbReference>
<evidence type="ECO:0000313" key="4">
    <source>
        <dbReference type="EMBL" id="GAA4434932.1"/>
    </source>
</evidence>
<dbReference type="PANTHER" id="PTHR32268">
    <property type="entry name" value="HOMOSERINE O-ACETYLTRANSFERASE"/>
    <property type="match status" value="1"/>
</dbReference>
<organism evidence="4 5">
    <name type="scientific">Ravibacter arvi</name>
    <dbReference type="NCBI Taxonomy" id="2051041"/>
    <lineage>
        <taxon>Bacteria</taxon>
        <taxon>Pseudomonadati</taxon>
        <taxon>Bacteroidota</taxon>
        <taxon>Cytophagia</taxon>
        <taxon>Cytophagales</taxon>
        <taxon>Spirosomataceae</taxon>
        <taxon>Ravibacter</taxon>
    </lineage>
</organism>
<dbReference type="InterPro" id="IPR029058">
    <property type="entry name" value="AB_hydrolase_fold"/>
</dbReference>
<dbReference type="SUPFAM" id="SSF53474">
    <property type="entry name" value="alpha/beta-Hydrolases"/>
    <property type="match status" value="1"/>
</dbReference>
<dbReference type="EC" id="2.3.1.31" evidence="2"/>
<keyword evidence="2" id="KW-0012">Acyltransferase</keyword>
<comment type="catalytic activity">
    <reaction evidence="2">
        <text>L-homoserine + acetyl-CoA = O-acetyl-L-homoserine + CoA</text>
        <dbReference type="Rhea" id="RHEA:13701"/>
        <dbReference type="ChEBI" id="CHEBI:57287"/>
        <dbReference type="ChEBI" id="CHEBI:57288"/>
        <dbReference type="ChEBI" id="CHEBI:57476"/>
        <dbReference type="ChEBI" id="CHEBI:57716"/>
        <dbReference type="EC" id="2.3.1.31"/>
    </reaction>
</comment>
<comment type="subcellular location">
    <subcellularLocation>
        <location evidence="2">Cytoplasm</location>
    </subcellularLocation>
</comment>
<comment type="function">
    <text evidence="2">Transfers an acetyl group from acetyl-CoA to L-homoserine, forming acetyl-L-homoserine.</text>
</comment>
<keyword evidence="5" id="KW-1185">Reference proteome</keyword>
<feature type="active site" evidence="2">
    <location>
        <position position="320"/>
    </location>
</feature>
<evidence type="ECO:0000313" key="5">
    <source>
        <dbReference type="Proteomes" id="UP001501508"/>
    </source>
</evidence>
<feature type="active site" description="Nucleophile" evidence="2">
    <location>
        <position position="137"/>
    </location>
</feature>
<accession>A0ABP8LTK2</accession>
<comment type="subunit">
    <text evidence="2">Homodimer.</text>
</comment>
<reference evidence="5" key="1">
    <citation type="journal article" date="2019" name="Int. J. Syst. Evol. Microbiol.">
        <title>The Global Catalogue of Microorganisms (GCM) 10K type strain sequencing project: providing services to taxonomists for standard genome sequencing and annotation.</title>
        <authorList>
            <consortium name="The Broad Institute Genomics Platform"/>
            <consortium name="The Broad Institute Genome Sequencing Center for Infectious Disease"/>
            <person name="Wu L."/>
            <person name="Ma J."/>
        </authorList>
    </citation>
    <scope>NUCLEOTIDE SEQUENCE [LARGE SCALE GENOMIC DNA]</scope>
    <source>
        <strain evidence="5">JCM 31920</strain>
    </source>
</reference>
<comment type="caution">
    <text evidence="2">Lacks conserved residue(s) required for the propagation of feature annotation.</text>
</comment>
<evidence type="ECO:0000259" key="3">
    <source>
        <dbReference type="Pfam" id="PF00561"/>
    </source>
</evidence>
<feature type="binding site" evidence="2">
    <location>
        <position position="203"/>
    </location>
    <ligand>
        <name>substrate</name>
    </ligand>
</feature>
<comment type="caution">
    <text evidence="4">The sequence shown here is derived from an EMBL/GenBank/DDBJ whole genome shotgun (WGS) entry which is preliminary data.</text>
</comment>
<evidence type="ECO:0000256" key="2">
    <source>
        <dbReference type="HAMAP-Rule" id="MF_00296"/>
    </source>
</evidence>
<dbReference type="HAMAP" id="MF_00296">
    <property type="entry name" value="MetX_acyltransf"/>
    <property type="match status" value="1"/>
</dbReference>
<dbReference type="PIRSF" id="PIRSF000443">
    <property type="entry name" value="Homoser_Ac_trans"/>
    <property type="match status" value="1"/>
</dbReference>
<dbReference type="RefSeq" id="WP_345027035.1">
    <property type="nucleotide sequence ID" value="NZ_BAABEY010000011.1"/>
</dbReference>
<proteinExistence type="inferred from homology"/>
<keyword evidence="2" id="KW-0486">Methionine biosynthesis</keyword>
<name>A0ABP8LTK2_9BACT</name>
<feature type="binding site" evidence="2">
    <location>
        <position position="321"/>
    </location>
    <ligand>
        <name>substrate</name>
    </ligand>
</feature>
<keyword evidence="2" id="KW-0963">Cytoplasm</keyword>
<feature type="active site" evidence="2">
    <location>
        <position position="291"/>
    </location>
</feature>
<dbReference type="Gene3D" id="3.40.50.1820">
    <property type="entry name" value="alpha/beta hydrolase"/>
    <property type="match status" value="1"/>
</dbReference>
<dbReference type="PANTHER" id="PTHR32268:SF11">
    <property type="entry name" value="HOMOSERINE O-ACETYLTRANSFERASE"/>
    <property type="match status" value="1"/>
</dbReference>
<keyword evidence="1 2" id="KW-0808">Transferase</keyword>
<dbReference type="Pfam" id="PF00561">
    <property type="entry name" value="Abhydrolase_1"/>
    <property type="match status" value="1"/>
</dbReference>
<comment type="similarity">
    <text evidence="2">Belongs to the AB hydrolase superfamily. MetX family.</text>
</comment>
<keyword evidence="2" id="KW-0028">Amino-acid biosynthesis</keyword>
<dbReference type="InterPro" id="IPR000073">
    <property type="entry name" value="AB_hydrolase_1"/>
</dbReference>
<protein>
    <recommendedName>
        <fullName evidence="2">Homoserine O-acetyltransferase</fullName>
        <shortName evidence="2">HAT</shortName>
        <ecNumber evidence="2">2.3.1.31</ecNumber>
    </recommendedName>
    <alternativeName>
        <fullName evidence="2">Homoserine transacetylase</fullName>
        <shortName evidence="2">HTA</shortName>
    </alternativeName>
</protein>
<sequence length="343" mass="38766">MQPVTKVFKYPFQFNLEQGRYLPGFELAYTTYGKLNEQKSNVIWVCHALTGNANPNDWWHGLVGEGKLYNPGEHFIVCANVIGSCYGSTSPLSVDPENGQPFFHRFPLITVRDVVAAMELLREHLEIDSIQVCIGGSLGGQQALEWVIEYPKAIRKLILIAANASHSPWGIAFNESQRMAIAADHTWKNDSLDAGLEGLKAARSIAMLTYRHYDTYNFSQARDNSDQIDDFRAATYQQYQGEKFIRRFNAFSYWTLTKMMDTHNVGRNRNGLVSALQGIALPTLIIGIASDLLFPVREQYFLQTHIPDSTYQEIDSLYGHDGFLVDYGPLTRIIQGWQGEIPS</sequence>